<dbReference type="RefSeq" id="WP_138184958.1">
    <property type="nucleotide sequence ID" value="NZ_LS992241.1"/>
</dbReference>
<dbReference type="Pfam" id="PF02811">
    <property type="entry name" value="PHP"/>
    <property type="match status" value="1"/>
</dbReference>
<dbReference type="SMART" id="SM00481">
    <property type="entry name" value="POLIIIAc"/>
    <property type="match status" value="1"/>
</dbReference>
<evidence type="ECO:0000313" key="2">
    <source>
        <dbReference type="EMBL" id="SYX82678.1"/>
    </source>
</evidence>
<reference evidence="3" key="1">
    <citation type="submission" date="2018-08" db="EMBL/GenBank/DDBJ databases">
        <authorList>
            <person name="Chevrot R."/>
        </authorList>
    </citation>
    <scope>NUCLEOTIDE SEQUENCE [LARGE SCALE GENOMIC DNA]</scope>
</reference>
<dbReference type="GO" id="GO:0035312">
    <property type="term" value="F:5'-3' DNA exonuclease activity"/>
    <property type="evidence" value="ECO:0007669"/>
    <property type="project" value="TreeGrafter"/>
</dbReference>
<evidence type="ECO:0000259" key="1">
    <source>
        <dbReference type="SMART" id="SM00481"/>
    </source>
</evidence>
<dbReference type="PANTHER" id="PTHR42924">
    <property type="entry name" value="EXONUCLEASE"/>
    <property type="match status" value="1"/>
</dbReference>
<organism evidence="2 3">
    <name type="scientific">Paenibacillus alvei</name>
    <name type="common">Bacillus alvei</name>
    <dbReference type="NCBI Taxonomy" id="44250"/>
    <lineage>
        <taxon>Bacteria</taxon>
        <taxon>Bacillati</taxon>
        <taxon>Bacillota</taxon>
        <taxon>Bacilli</taxon>
        <taxon>Bacillales</taxon>
        <taxon>Paenibacillaceae</taxon>
        <taxon>Paenibacillus</taxon>
    </lineage>
</organism>
<dbReference type="GO" id="GO:0004534">
    <property type="term" value="F:5'-3' RNA exonuclease activity"/>
    <property type="evidence" value="ECO:0007669"/>
    <property type="project" value="TreeGrafter"/>
</dbReference>
<protein>
    <submittedName>
        <fullName evidence="2">PHP domain-containing protein</fullName>
    </submittedName>
</protein>
<dbReference type="EMBL" id="LS992241">
    <property type="protein sequence ID" value="SYX82678.1"/>
    <property type="molecule type" value="Genomic_DNA"/>
</dbReference>
<dbReference type="InterPro" id="IPR016195">
    <property type="entry name" value="Pol/histidinol_Pase-like"/>
</dbReference>
<dbReference type="InterPro" id="IPR003141">
    <property type="entry name" value="Pol/His_phosphatase_N"/>
</dbReference>
<dbReference type="SUPFAM" id="SSF89550">
    <property type="entry name" value="PHP domain-like"/>
    <property type="match status" value="1"/>
</dbReference>
<dbReference type="PANTHER" id="PTHR42924:SF3">
    <property type="entry name" value="POLYMERASE_HISTIDINOL PHOSPHATASE N-TERMINAL DOMAIN-CONTAINING PROTEIN"/>
    <property type="match status" value="1"/>
</dbReference>
<dbReference type="Gene3D" id="1.10.150.650">
    <property type="match status" value="1"/>
</dbReference>
<dbReference type="InterPro" id="IPR052018">
    <property type="entry name" value="PHP_domain"/>
</dbReference>
<proteinExistence type="predicted"/>
<dbReference type="Gene3D" id="3.20.20.140">
    <property type="entry name" value="Metal-dependent hydrolases"/>
    <property type="match status" value="1"/>
</dbReference>
<accession>A0A383R6W6</accession>
<feature type="domain" description="Polymerase/histidinol phosphatase N-terminal" evidence="1">
    <location>
        <begin position="31"/>
        <end position="96"/>
    </location>
</feature>
<dbReference type="Proteomes" id="UP000304148">
    <property type="component" value="Chromosome"/>
</dbReference>
<name>A0A383R6W6_PAEAL</name>
<dbReference type="AlphaFoldDB" id="A0A383R6W6"/>
<dbReference type="CDD" id="cd07438">
    <property type="entry name" value="PHP_HisPPase_AMP"/>
    <property type="match status" value="1"/>
</dbReference>
<gene>
    <name evidence="2" type="ORF">PBLR_11100</name>
</gene>
<sequence length="315" mass="34474">MNKHEDDIQVDETMLFARQGMGGSSVEPGGADLHTHTLASDGMTSPAYNVRLAHLAGLKALAITDHDTVLGVPEAIEAGAQYGIHIVPGVEISTVEEGIDIHVLGYFLDIEDAGLLERLADLRAVRDRRNEMLVAKLTELGIPLTMEEVVSELGRPLSPGETVGRPHIADALVRRGVVRNMKEAFDEYLGAGGKAYVNPTRIRPQEAVQWIHEAGGAAVMAHPGIYHRDDLVIQLLDAAPWDGIEVWHSDHSEEDAKRYGEMASARDLLQTAGSDFHGARKGDVFHGALGGRRVHEQIVQQLQERSEQYQAKRRS</sequence>
<dbReference type="InterPro" id="IPR004013">
    <property type="entry name" value="PHP_dom"/>
</dbReference>
<evidence type="ECO:0000313" key="3">
    <source>
        <dbReference type="Proteomes" id="UP000304148"/>
    </source>
</evidence>